<proteinExistence type="predicted"/>
<feature type="transmembrane region" description="Helical" evidence="2">
    <location>
        <begin position="70"/>
        <end position="93"/>
    </location>
</feature>
<keyword evidence="2" id="KW-1133">Transmembrane helix</keyword>
<comment type="caution">
    <text evidence="3">The sequence shown here is derived from an EMBL/GenBank/DDBJ whole genome shotgun (WGS) entry which is preliminary data.</text>
</comment>
<dbReference type="EMBL" id="JADBGI010000027">
    <property type="protein sequence ID" value="MBE3001648.1"/>
    <property type="molecule type" value="Genomic_DNA"/>
</dbReference>
<keyword evidence="4" id="KW-1185">Reference proteome</keyword>
<organism evidence="3 4">
    <name type="scientific">Nocardiopsis coralli</name>
    <dbReference type="NCBI Taxonomy" id="2772213"/>
    <lineage>
        <taxon>Bacteria</taxon>
        <taxon>Bacillati</taxon>
        <taxon>Actinomycetota</taxon>
        <taxon>Actinomycetes</taxon>
        <taxon>Streptosporangiales</taxon>
        <taxon>Nocardiopsidaceae</taxon>
        <taxon>Nocardiopsis</taxon>
    </lineage>
</organism>
<feature type="region of interest" description="Disordered" evidence="1">
    <location>
        <begin position="1"/>
        <end position="29"/>
    </location>
</feature>
<keyword evidence="2" id="KW-0472">Membrane</keyword>
<feature type="transmembrane region" description="Helical" evidence="2">
    <location>
        <begin position="40"/>
        <end position="64"/>
    </location>
</feature>
<feature type="transmembrane region" description="Helical" evidence="2">
    <location>
        <begin position="105"/>
        <end position="121"/>
    </location>
</feature>
<keyword evidence="2" id="KW-0812">Transmembrane</keyword>
<dbReference type="RefSeq" id="WP_193124244.1">
    <property type="nucleotide sequence ID" value="NZ_JADBGI010000027.1"/>
</dbReference>
<dbReference type="InterPro" id="IPR046549">
    <property type="entry name" value="DUF6703"/>
</dbReference>
<protein>
    <submittedName>
        <fullName evidence="3">Uncharacterized protein</fullName>
    </submittedName>
</protein>
<sequence>MTSPDHSHERPEGRDPSRGGASDPSWNTGRLRGAVERRSAVSLLWLHQLPAWVTPLVLGLLFIGGLMFPIGPVGAVFLAAVGLFLGWLAYLTWPSLTGQQKAPRVLMVIVVLVLATARVLGF</sequence>
<feature type="compositionally biased region" description="Basic and acidic residues" evidence="1">
    <location>
        <begin position="1"/>
        <end position="17"/>
    </location>
</feature>
<dbReference type="Proteomes" id="UP000806528">
    <property type="component" value="Unassembled WGS sequence"/>
</dbReference>
<gene>
    <name evidence="3" type="ORF">IDM40_23560</name>
</gene>
<name>A0ABR9PCT5_9ACTN</name>
<dbReference type="Pfam" id="PF20444">
    <property type="entry name" value="DUF6703"/>
    <property type="match status" value="1"/>
</dbReference>
<evidence type="ECO:0000256" key="1">
    <source>
        <dbReference type="SAM" id="MobiDB-lite"/>
    </source>
</evidence>
<accession>A0ABR9PCT5</accession>
<evidence type="ECO:0000313" key="3">
    <source>
        <dbReference type="EMBL" id="MBE3001648.1"/>
    </source>
</evidence>
<evidence type="ECO:0000256" key="2">
    <source>
        <dbReference type="SAM" id="Phobius"/>
    </source>
</evidence>
<evidence type="ECO:0000313" key="4">
    <source>
        <dbReference type="Proteomes" id="UP000806528"/>
    </source>
</evidence>
<reference evidence="3 4" key="1">
    <citation type="submission" date="2020-09" db="EMBL/GenBank/DDBJ databases">
        <title>Diversity and distribution of actinomycetes associated with coral in the coast of Hainan.</title>
        <authorList>
            <person name="Li F."/>
        </authorList>
    </citation>
    <scope>NUCLEOTIDE SEQUENCE [LARGE SCALE GENOMIC DNA]</scope>
    <source>
        <strain evidence="3 4">HNM0947</strain>
    </source>
</reference>